<dbReference type="AlphaFoldDB" id="A0A1L9Q0T9"/>
<protein>
    <submittedName>
        <fullName evidence="1">Uncharacterized protein</fullName>
    </submittedName>
</protein>
<evidence type="ECO:0000313" key="1">
    <source>
        <dbReference type="EMBL" id="OJJ07388.1"/>
    </source>
</evidence>
<dbReference type="OrthoDB" id="4408244at2759"/>
<dbReference type="RefSeq" id="XP_040673150.1">
    <property type="nucleotide sequence ID" value="XM_040818377.1"/>
</dbReference>
<sequence length="155" mass="18653">MDCRYKLCLAQVKRKEKEEWVLVLKYPNGKKNRWLLSTGGPGTSEVYERYSKKRDDLPDCSEFWLIAKLTDEEVYHEFKPEWKMTLPGPNKFFIVRFLDRLARRGLVDESVIEKLKEEAYYSDRELKCFKGRYTNVDQAFIEDSRHEDNAFYPYK</sequence>
<reference evidence="2" key="1">
    <citation type="journal article" date="2017" name="Genome Biol.">
        <title>Comparative genomics reveals high biological diversity and specific adaptations in the industrially and medically important fungal genus Aspergillus.</title>
        <authorList>
            <person name="de Vries R.P."/>
            <person name="Riley R."/>
            <person name="Wiebenga A."/>
            <person name="Aguilar-Osorio G."/>
            <person name="Amillis S."/>
            <person name="Uchima C.A."/>
            <person name="Anderluh G."/>
            <person name="Asadollahi M."/>
            <person name="Askin M."/>
            <person name="Barry K."/>
            <person name="Battaglia E."/>
            <person name="Bayram O."/>
            <person name="Benocci T."/>
            <person name="Braus-Stromeyer S.A."/>
            <person name="Caldana C."/>
            <person name="Canovas D."/>
            <person name="Cerqueira G.C."/>
            <person name="Chen F."/>
            <person name="Chen W."/>
            <person name="Choi C."/>
            <person name="Clum A."/>
            <person name="Dos Santos R.A."/>
            <person name="Damasio A.R."/>
            <person name="Diallinas G."/>
            <person name="Emri T."/>
            <person name="Fekete E."/>
            <person name="Flipphi M."/>
            <person name="Freyberg S."/>
            <person name="Gallo A."/>
            <person name="Gournas C."/>
            <person name="Habgood R."/>
            <person name="Hainaut M."/>
            <person name="Harispe M.L."/>
            <person name="Henrissat B."/>
            <person name="Hilden K.S."/>
            <person name="Hope R."/>
            <person name="Hossain A."/>
            <person name="Karabika E."/>
            <person name="Karaffa L."/>
            <person name="Karanyi Z."/>
            <person name="Krasevec N."/>
            <person name="Kuo A."/>
            <person name="Kusch H."/>
            <person name="LaButti K."/>
            <person name="Lagendijk E.L."/>
            <person name="Lapidus A."/>
            <person name="Levasseur A."/>
            <person name="Lindquist E."/>
            <person name="Lipzen A."/>
            <person name="Logrieco A.F."/>
            <person name="MacCabe A."/>
            <person name="Maekelae M.R."/>
            <person name="Malavazi I."/>
            <person name="Melin P."/>
            <person name="Meyer V."/>
            <person name="Mielnichuk N."/>
            <person name="Miskei M."/>
            <person name="Molnar A.P."/>
            <person name="Mule G."/>
            <person name="Ngan C.Y."/>
            <person name="Orejas M."/>
            <person name="Orosz E."/>
            <person name="Ouedraogo J.P."/>
            <person name="Overkamp K.M."/>
            <person name="Park H.-S."/>
            <person name="Perrone G."/>
            <person name="Piumi F."/>
            <person name="Punt P.J."/>
            <person name="Ram A.F."/>
            <person name="Ramon A."/>
            <person name="Rauscher S."/>
            <person name="Record E."/>
            <person name="Riano-Pachon D.M."/>
            <person name="Robert V."/>
            <person name="Roehrig J."/>
            <person name="Ruller R."/>
            <person name="Salamov A."/>
            <person name="Salih N.S."/>
            <person name="Samson R.A."/>
            <person name="Sandor E."/>
            <person name="Sanguinetti M."/>
            <person name="Schuetze T."/>
            <person name="Sepcic K."/>
            <person name="Shelest E."/>
            <person name="Sherlock G."/>
            <person name="Sophianopoulou V."/>
            <person name="Squina F.M."/>
            <person name="Sun H."/>
            <person name="Susca A."/>
            <person name="Todd R.B."/>
            <person name="Tsang A."/>
            <person name="Unkles S.E."/>
            <person name="van de Wiele N."/>
            <person name="van Rossen-Uffink D."/>
            <person name="Oliveira J.V."/>
            <person name="Vesth T.C."/>
            <person name="Visser J."/>
            <person name="Yu J.-H."/>
            <person name="Zhou M."/>
            <person name="Andersen M.R."/>
            <person name="Archer D.B."/>
            <person name="Baker S.E."/>
            <person name="Benoit I."/>
            <person name="Brakhage A.A."/>
            <person name="Braus G.H."/>
            <person name="Fischer R."/>
            <person name="Frisvad J.C."/>
            <person name="Goldman G.H."/>
            <person name="Houbraken J."/>
            <person name="Oakley B."/>
            <person name="Pocsi I."/>
            <person name="Scazzocchio C."/>
            <person name="Seiboth B."/>
            <person name="vanKuyk P.A."/>
            <person name="Wortman J."/>
            <person name="Dyer P.S."/>
            <person name="Grigoriev I.V."/>
        </authorList>
    </citation>
    <scope>NUCLEOTIDE SEQUENCE [LARGE SCALE GENOMIC DNA]</scope>
    <source>
        <strain evidence="2">CBS 583.65</strain>
    </source>
</reference>
<dbReference type="VEuPathDB" id="FungiDB:ASPVEDRAFT_88639"/>
<keyword evidence="2" id="KW-1185">Reference proteome</keyword>
<dbReference type="GeneID" id="63733888"/>
<organism evidence="1 2">
    <name type="scientific">Aspergillus versicolor CBS 583.65</name>
    <dbReference type="NCBI Taxonomy" id="1036611"/>
    <lineage>
        <taxon>Eukaryota</taxon>
        <taxon>Fungi</taxon>
        <taxon>Dikarya</taxon>
        <taxon>Ascomycota</taxon>
        <taxon>Pezizomycotina</taxon>
        <taxon>Eurotiomycetes</taxon>
        <taxon>Eurotiomycetidae</taxon>
        <taxon>Eurotiales</taxon>
        <taxon>Aspergillaceae</taxon>
        <taxon>Aspergillus</taxon>
        <taxon>Aspergillus subgen. Nidulantes</taxon>
    </lineage>
</organism>
<evidence type="ECO:0000313" key="2">
    <source>
        <dbReference type="Proteomes" id="UP000184073"/>
    </source>
</evidence>
<dbReference type="Proteomes" id="UP000184073">
    <property type="component" value="Unassembled WGS sequence"/>
</dbReference>
<gene>
    <name evidence="1" type="ORF">ASPVEDRAFT_88639</name>
</gene>
<accession>A0A1L9Q0T9</accession>
<dbReference type="EMBL" id="KV878137">
    <property type="protein sequence ID" value="OJJ07388.1"/>
    <property type="molecule type" value="Genomic_DNA"/>
</dbReference>
<name>A0A1L9Q0T9_ASPVE</name>
<proteinExistence type="predicted"/>